<dbReference type="PANTHER" id="PTHR30304">
    <property type="entry name" value="D-TAGATOSE-1,6-BISPHOSPHATE ALDOLASE"/>
    <property type="match status" value="1"/>
</dbReference>
<feature type="binding site" evidence="3">
    <location>
        <position position="79"/>
    </location>
    <ligand>
        <name>Zn(2+)</name>
        <dbReference type="ChEBI" id="CHEBI:29105"/>
        <label>1</label>
        <note>catalytic</note>
    </ligand>
</feature>
<sequence length="292" mass="31775">MIISMADILKKAKQEHYGVAAPNVFNDKTIEAAFQTSAEFKAPVILDGAGCHGIEELAYISRFYERRYPEACVALNLDHGGAYEEIMLAIRSGFSSVMVDRSELPYDENVREVKEIVKAAHAVGVSVEAELGHVGQGFEYESTRDSGLTDKKEALSFIEETGVDCLAVAVGTSHGVYKGTPHLEFELLKELSESIEIPLVLHGGSGTGDENLKKAVETGIQKVNLFTDLSAEGVVSLKSYLGVNFDHIPKDAEKGEFGNLNANLYDAIVEGTKGWKTALKHYVELFGGTDRL</sequence>
<protein>
    <submittedName>
        <fullName evidence="4">Fructose-bisphosphate aldolase</fullName>
        <ecNumber evidence="4">4.1.2.13</ecNumber>
    </submittedName>
</protein>
<evidence type="ECO:0000256" key="1">
    <source>
        <dbReference type="PIRSR" id="PIRSR001359-1"/>
    </source>
</evidence>
<dbReference type="PANTHER" id="PTHR30304:SF0">
    <property type="entry name" value="D-TAGATOSE-1,6-BISPHOSPHATE ALDOLASE SUBUNIT GATY-RELATED"/>
    <property type="match status" value="1"/>
</dbReference>
<feature type="binding site" evidence="2">
    <location>
        <begin position="203"/>
        <end position="205"/>
    </location>
    <ligand>
        <name>dihydroxyacetone phosphate</name>
        <dbReference type="ChEBI" id="CHEBI:57642"/>
    </ligand>
</feature>
<dbReference type="GeneID" id="69469808"/>
<feature type="binding site" evidence="2">
    <location>
        <begin position="224"/>
        <end position="227"/>
    </location>
    <ligand>
        <name>dihydroxyacetone phosphate</name>
        <dbReference type="ChEBI" id="CHEBI:57642"/>
    </ligand>
</feature>
<dbReference type="AlphaFoldDB" id="A0A6N2VQ00"/>
<name>A0A6N2VQ00_9FIRM</name>
<evidence type="ECO:0000313" key="4">
    <source>
        <dbReference type="EMBL" id="VYT31723.1"/>
    </source>
</evidence>
<dbReference type="InterPro" id="IPR050246">
    <property type="entry name" value="Class_II_FBP_aldolase"/>
</dbReference>
<dbReference type="Gene3D" id="3.20.20.70">
    <property type="entry name" value="Aldolase class I"/>
    <property type="match status" value="1"/>
</dbReference>
<dbReference type="PIRSF" id="PIRSF001359">
    <property type="entry name" value="F_bP_aldolase_II"/>
    <property type="match status" value="1"/>
</dbReference>
<proteinExistence type="predicted"/>
<feature type="binding site" evidence="3">
    <location>
        <position position="174"/>
    </location>
    <ligand>
        <name>Zn(2+)</name>
        <dbReference type="ChEBI" id="CHEBI:29105"/>
        <label>1</label>
        <note>catalytic</note>
    </ligand>
</feature>
<keyword evidence="3" id="KW-0862">Zinc</keyword>
<dbReference type="InterPro" id="IPR000771">
    <property type="entry name" value="FBA_II"/>
</dbReference>
<reference evidence="4" key="1">
    <citation type="submission" date="2019-11" db="EMBL/GenBank/DDBJ databases">
        <authorList>
            <person name="Feng L."/>
        </authorList>
    </citation>
    <scope>NUCLEOTIDE SEQUENCE</scope>
    <source>
        <strain evidence="4">AcaccaeLFYP115</strain>
    </source>
</reference>
<comment type="cofactor">
    <cofactor evidence="3">
        <name>Zn(2+)</name>
        <dbReference type="ChEBI" id="CHEBI:29105"/>
    </cofactor>
    <text evidence="3">Binds 2 Zn(2+) ions per subunit. One is catalytic and the other provides a structural contribution.</text>
</comment>
<dbReference type="GO" id="GO:0008270">
    <property type="term" value="F:zinc ion binding"/>
    <property type="evidence" value="ECO:0007669"/>
    <property type="project" value="InterPro"/>
</dbReference>
<dbReference type="GO" id="GO:0005975">
    <property type="term" value="P:carbohydrate metabolic process"/>
    <property type="evidence" value="ECO:0007669"/>
    <property type="project" value="InterPro"/>
</dbReference>
<feature type="active site" description="Proton donor" evidence="1">
    <location>
        <position position="78"/>
    </location>
</feature>
<evidence type="ECO:0000256" key="3">
    <source>
        <dbReference type="PIRSR" id="PIRSR001359-3"/>
    </source>
</evidence>
<evidence type="ECO:0000256" key="2">
    <source>
        <dbReference type="PIRSR" id="PIRSR001359-2"/>
    </source>
</evidence>
<feature type="binding site" evidence="3">
    <location>
        <position position="202"/>
    </location>
    <ligand>
        <name>Zn(2+)</name>
        <dbReference type="ChEBI" id="CHEBI:29105"/>
        <label>1</label>
        <note>catalytic</note>
    </ligand>
</feature>
<dbReference type="RefSeq" id="WP_006568725.1">
    <property type="nucleotide sequence ID" value="NZ_BAABRZ010000002.1"/>
</dbReference>
<dbReference type="EMBL" id="CACRSQ010000007">
    <property type="protein sequence ID" value="VYT31723.1"/>
    <property type="molecule type" value="Genomic_DNA"/>
</dbReference>
<organism evidence="4">
    <name type="scientific">Anaerostipes caccae</name>
    <dbReference type="NCBI Taxonomy" id="105841"/>
    <lineage>
        <taxon>Bacteria</taxon>
        <taxon>Bacillati</taxon>
        <taxon>Bacillota</taxon>
        <taxon>Clostridia</taxon>
        <taxon>Lachnospirales</taxon>
        <taxon>Lachnospiraceae</taxon>
        <taxon>Anaerostipes</taxon>
    </lineage>
</organism>
<accession>A0A6N2VQ00</accession>
<dbReference type="InterPro" id="IPR013785">
    <property type="entry name" value="Aldolase_TIM"/>
</dbReference>
<dbReference type="GO" id="GO:0004332">
    <property type="term" value="F:fructose-bisphosphate aldolase activity"/>
    <property type="evidence" value="ECO:0007669"/>
    <property type="project" value="UniProtKB-EC"/>
</dbReference>
<keyword evidence="4" id="KW-0456">Lyase</keyword>
<feature type="binding site" evidence="2">
    <location>
        <position position="175"/>
    </location>
    <ligand>
        <name>dihydroxyacetone phosphate</name>
        <dbReference type="ChEBI" id="CHEBI:57642"/>
    </ligand>
</feature>
<feature type="binding site" evidence="3">
    <location>
        <position position="100"/>
    </location>
    <ligand>
        <name>Zn(2+)</name>
        <dbReference type="ChEBI" id="CHEBI:29105"/>
        <label>2</label>
    </ligand>
</feature>
<keyword evidence="3" id="KW-0479">Metal-binding</keyword>
<dbReference type="SUPFAM" id="SSF51569">
    <property type="entry name" value="Aldolase"/>
    <property type="match status" value="1"/>
</dbReference>
<dbReference type="EC" id="4.1.2.13" evidence="4"/>
<dbReference type="Pfam" id="PF01116">
    <property type="entry name" value="F_bP_aldolase"/>
    <property type="match status" value="1"/>
</dbReference>
<gene>
    <name evidence="4" type="primary">fba_7</name>
    <name evidence="4" type="ORF">ACLFYP115_02658</name>
</gene>
<feature type="binding site" evidence="3">
    <location>
        <position position="130"/>
    </location>
    <ligand>
        <name>Zn(2+)</name>
        <dbReference type="ChEBI" id="CHEBI:29105"/>
        <label>2</label>
    </ligand>
</feature>